<dbReference type="RefSeq" id="WP_204634389.1">
    <property type="nucleotide sequence ID" value="NZ_JADIKC010000001.1"/>
</dbReference>
<comment type="caution">
    <text evidence="1">The sequence shown here is derived from an EMBL/GenBank/DDBJ whole genome shotgun (WGS) entry which is preliminary data.</text>
</comment>
<proteinExistence type="predicted"/>
<protein>
    <submittedName>
        <fullName evidence="1">Uncharacterized protein</fullName>
    </submittedName>
</protein>
<sequence length="92" mass="10135">MALTRSQLAEELRSLDAELLSLEAKGAPQEAIQLVFERMVGASTRTVGPRDRMWWWGQLYSAMDRQAIRARHSAMASLAGHPMVAGQGGHCL</sequence>
<keyword evidence="2" id="KW-1185">Reference proteome</keyword>
<organism evidence="1 2">
    <name type="scientific">Dyella kyungheensis</name>
    <dbReference type="NCBI Taxonomy" id="1242174"/>
    <lineage>
        <taxon>Bacteria</taxon>
        <taxon>Pseudomonadati</taxon>
        <taxon>Pseudomonadota</taxon>
        <taxon>Gammaproteobacteria</taxon>
        <taxon>Lysobacterales</taxon>
        <taxon>Rhodanobacteraceae</taxon>
        <taxon>Dyella</taxon>
    </lineage>
</organism>
<name>A0ABS2JLL8_9GAMM</name>
<accession>A0ABS2JLL8</accession>
<reference evidence="1 2" key="1">
    <citation type="submission" date="2020-10" db="EMBL/GenBank/DDBJ databases">
        <title>Phylogeny of dyella-like bacteria.</title>
        <authorList>
            <person name="Fu J."/>
        </authorList>
    </citation>
    <scope>NUCLEOTIDE SEQUENCE [LARGE SCALE GENOMIC DNA]</scope>
    <source>
        <strain evidence="1 2">THG-B117</strain>
    </source>
</reference>
<dbReference type="EMBL" id="JADIKC010000001">
    <property type="protein sequence ID" value="MBM7119932.1"/>
    <property type="molecule type" value="Genomic_DNA"/>
</dbReference>
<evidence type="ECO:0000313" key="2">
    <source>
        <dbReference type="Proteomes" id="UP001430065"/>
    </source>
</evidence>
<evidence type="ECO:0000313" key="1">
    <source>
        <dbReference type="EMBL" id="MBM7119932.1"/>
    </source>
</evidence>
<dbReference type="Proteomes" id="UP001430065">
    <property type="component" value="Unassembled WGS sequence"/>
</dbReference>
<gene>
    <name evidence="1" type="ORF">ISP20_02060</name>
</gene>